<dbReference type="AlphaFoldDB" id="A0A6H5HQ26"/>
<dbReference type="InterPro" id="IPR036508">
    <property type="entry name" value="Chitin-bd_dom_sf"/>
</dbReference>
<reference evidence="1 2" key="1">
    <citation type="submission" date="2020-02" db="EMBL/GenBank/DDBJ databases">
        <authorList>
            <person name="Ferguson B K."/>
        </authorList>
    </citation>
    <scope>NUCLEOTIDE SEQUENCE [LARGE SCALE GENOMIC DNA]</scope>
</reference>
<feature type="non-terminal residue" evidence="1">
    <location>
        <position position="62"/>
    </location>
</feature>
<sequence>MNEMPCPPGLIYDDDQSSCAWPTESNRKDCPITSKRGKAGEALLTLCSILDREIPRFSSNSI</sequence>
<proteinExistence type="predicted"/>
<gene>
    <name evidence="1" type="ORF">NTEN_LOCUS22715</name>
</gene>
<dbReference type="Proteomes" id="UP000479000">
    <property type="component" value="Unassembled WGS sequence"/>
</dbReference>
<dbReference type="EMBL" id="CADCXU010033647">
    <property type="protein sequence ID" value="CAB0019003.1"/>
    <property type="molecule type" value="Genomic_DNA"/>
</dbReference>
<evidence type="ECO:0000313" key="1">
    <source>
        <dbReference type="EMBL" id="CAB0019003.1"/>
    </source>
</evidence>
<evidence type="ECO:0000313" key="2">
    <source>
        <dbReference type="Proteomes" id="UP000479000"/>
    </source>
</evidence>
<name>A0A6H5HQ26_9HEMI</name>
<dbReference type="GO" id="GO:0008061">
    <property type="term" value="F:chitin binding"/>
    <property type="evidence" value="ECO:0007669"/>
    <property type="project" value="InterPro"/>
</dbReference>
<accession>A0A6H5HQ26</accession>
<dbReference type="SUPFAM" id="SSF57625">
    <property type="entry name" value="Invertebrate chitin-binding proteins"/>
    <property type="match status" value="1"/>
</dbReference>
<keyword evidence="2" id="KW-1185">Reference proteome</keyword>
<protein>
    <submittedName>
        <fullName evidence="1">Uncharacterized protein</fullName>
    </submittedName>
</protein>
<dbReference type="OrthoDB" id="439917at2759"/>
<organism evidence="1 2">
    <name type="scientific">Nesidiocoris tenuis</name>
    <dbReference type="NCBI Taxonomy" id="355587"/>
    <lineage>
        <taxon>Eukaryota</taxon>
        <taxon>Metazoa</taxon>
        <taxon>Ecdysozoa</taxon>
        <taxon>Arthropoda</taxon>
        <taxon>Hexapoda</taxon>
        <taxon>Insecta</taxon>
        <taxon>Pterygota</taxon>
        <taxon>Neoptera</taxon>
        <taxon>Paraneoptera</taxon>
        <taxon>Hemiptera</taxon>
        <taxon>Heteroptera</taxon>
        <taxon>Panheteroptera</taxon>
        <taxon>Cimicomorpha</taxon>
        <taxon>Miridae</taxon>
        <taxon>Dicyphina</taxon>
        <taxon>Nesidiocoris</taxon>
    </lineage>
</organism>
<dbReference type="Gene3D" id="2.170.140.10">
    <property type="entry name" value="Chitin binding domain"/>
    <property type="match status" value="1"/>
</dbReference>